<dbReference type="Gene3D" id="3.30.430.20">
    <property type="entry name" value="Gnk2 domain, C-X8-C-X2-C motif"/>
    <property type="match status" value="6"/>
</dbReference>
<evidence type="ECO:0000256" key="9">
    <source>
        <dbReference type="ARBA" id="ARBA00022777"/>
    </source>
</evidence>
<dbReference type="PANTHER" id="PTHR27002:SF697">
    <property type="entry name" value="OS07G0534300 PROTEIN"/>
    <property type="match status" value="1"/>
</dbReference>
<dbReference type="SUPFAM" id="SSF56112">
    <property type="entry name" value="Protein kinase-like (PK-like)"/>
    <property type="match status" value="3"/>
</dbReference>
<evidence type="ECO:0000256" key="1">
    <source>
        <dbReference type="ARBA" id="ARBA00004167"/>
    </source>
</evidence>
<keyword evidence="6 18" id="KW-0732">Signal</keyword>
<dbReference type="FunFam" id="1.10.510.10:FF:000060">
    <property type="entry name" value="G-type lectin S-receptor-like serine/threonine-protein kinase"/>
    <property type="match status" value="2"/>
</dbReference>
<dbReference type="CDD" id="cd23509">
    <property type="entry name" value="Gnk2-like"/>
    <property type="match status" value="6"/>
</dbReference>
<dbReference type="PROSITE" id="PS00108">
    <property type="entry name" value="PROTEIN_KINASE_ST"/>
    <property type="match status" value="3"/>
</dbReference>
<keyword evidence="7" id="KW-0677">Repeat</keyword>
<evidence type="ECO:0000256" key="16">
    <source>
        <dbReference type="ARBA" id="ARBA00048679"/>
    </source>
</evidence>
<keyword evidence="14" id="KW-0325">Glycoprotein</keyword>
<keyword evidence="13" id="KW-1015">Disulfide bond</keyword>
<organism evidence="21">
    <name type="scientific">Oryza punctata</name>
    <name type="common">Red rice</name>
    <dbReference type="NCBI Taxonomy" id="4537"/>
    <lineage>
        <taxon>Eukaryota</taxon>
        <taxon>Viridiplantae</taxon>
        <taxon>Streptophyta</taxon>
        <taxon>Embryophyta</taxon>
        <taxon>Tracheophyta</taxon>
        <taxon>Spermatophyta</taxon>
        <taxon>Magnoliopsida</taxon>
        <taxon>Liliopsida</taxon>
        <taxon>Poales</taxon>
        <taxon>Poaceae</taxon>
        <taxon>BOP clade</taxon>
        <taxon>Oryzoideae</taxon>
        <taxon>Oryzeae</taxon>
        <taxon>Oryzinae</taxon>
        <taxon>Oryza</taxon>
    </lineage>
</organism>
<evidence type="ECO:0000256" key="17">
    <source>
        <dbReference type="PROSITE-ProRule" id="PRU10141"/>
    </source>
</evidence>
<keyword evidence="22" id="KW-1185">Reference proteome</keyword>
<dbReference type="FunFam" id="3.30.200.20:FF:000217">
    <property type="entry name" value="probable LRR receptor-like serine/threonine-protein kinase At1g53430"/>
    <property type="match status" value="1"/>
</dbReference>
<reference evidence="21" key="2">
    <citation type="submission" date="2018-05" db="EMBL/GenBank/DDBJ databases">
        <title>OpunRS2 (Oryza punctata Reference Sequence Version 2).</title>
        <authorList>
            <person name="Zhang J."/>
            <person name="Kudrna D."/>
            <person name="Lee S."/>
            <person name="Talag J."/>
            <person name="Welchert J."/>
            <person name="Wing R.A."/>
        </authorList>
    </citation>
    <scope>NUCLEOTIDE SEQUENCE [LARGE SCALE GENOMIC DNA]</scope>
</reference>
<feature type="domain" description="Protein kinase" evidence="19">
    <location>
        <begin position="921"/>
        <end position="1199"/>
    </location>
</feature>
<dbReference type="FunFam" id="1.10.510.10:FF:000784">
    <property type="entry name" value="Os07g0534300 protein"/>
    <property type="match status" value="1"/>
</dbReference>
<feature type="domain" description="Gnk2-homologous" evidence="20">
    <location>
        <begin position="138"/>
        <end position="250"/>
    </location>
</feature>
<dbReference type="PROSITE" id="PS00107">
    <property type="entry name" value="PROTEIN_KINASE_ATP"/>
    <property type="match status" value="1"/>
</dbReference>
<keyword evidence="4" id="KW-0808">Transferase</keyword>
<evidence type="ECO:0000256" key="8">
    <source>
        <dbReference type="ARBA" id="ARBA00022741"/>
    </source>
</evidence>
<keyword evidence="12" id="KW-0472">Membrane</keyword>
<evidence type="ECO:0000256" key="11">
    <source>
        <dbReference type="ARBA" id="ARBA00022989"/>
    </source>
</evidence>
<keyword evidence="3" id="KW-0723">Serine/threonine-protein kinase</keyword>
<feature type="domain" description="Gnk2-homologous" evidence="20">
    <location>
        <begin position="724"/>
        <end position="831"/>
    </location>
</feature>
<feature type="domain" description="Gnk2-homologous" evidence="20">
    <location>
        <begin position="1429"/>
        <end position="1536"/>
    </location>
</feature>
<keyword evidence="8 17" id="KW-0547">Nucleotide-binding</keyword>
<name>A0A0E0LLM8_ORYPU</name>
<dbReference type="Gene3D" id="3.30.200.20">
    <property type="entry name" value="Phosphorylase Kinase, domain 1"/>
    <property type="match status" value="2"/>
</dbReference>
<dbReference type="InterPro" id="IPR017441">
    <property type="entry name" value="Protein_kinase_ATP_BS"/>
</dbReference>
<evidence type="ECO:0000256" key="2">
    <source>
        <dbReference type="ARBA" id="ARBA00012513"/>
    </source>
</evidence>
<feature type="domain" description="Gnk2-homologous" evidence="20">
    <location>
        <begin position="1301"/>
        <end position="1408"/>
    </location>
</feature>
<comment type="catalytic activity">
    <reaction evidence="15">
        <text>L-threonyl-[protein] + ATP = O-phospho-L-threonyl-[protein] + ADP + H(+)</text>
        <dbReference type="Rhea" id="RHEA:46608"/>
        <dbReference type="Rhea" id="RHEA-COMP:11060"/>
        <dbReference type="Rhea" id="RHEA-COMP:11605"/>
        <dbReference type="ChEBI" id="CHEBI:15378"/>
        <dbReference type="ChEBI" id="CHEBI:30013"/>
        <dbReference type="ChEBI" id="CHEBI:30616"/>
        <dbReference type="ChEBI" id="CHEBI:61977"/>
        <dbReference type="ChEBI" id="CHEBI:456216"/>
        <dbReference type="EC" id="2.7.11.1"/>
    </reaction>
</comment>
<dbReference type="Proteomes" id="UP000026962">
    <property type="component" value="Chromosome 7"/>
</dbReference>
<evidence type="ECO:0000313" key="22">
    <source>
        <dbReference type="Proteomes" id="UP000026962"/>
    </source>
</evidence>
<feature type="signal peptide" evidence="18">
    <location>
        <begin position="1"/>
        <end position="19"/>
    </location>
</feature>
<feature type="binding site" evidence="17">
    <location>
        <position position="1623"/>
    </location>
    <ligand>
        <name>ATP</name>
        <dbReference type="ChEBI" id="CHEBI:30616"/>
    </ligand>
</feature>
<sequence>MLAAVLILLLSSPPSPVTGDRWFCGNGNATTYTPNSAYTSNLDSLAGSLIAGATKLHSATGAAGTGVDRVYGAVLCRGDTAGADCGGRLREAFDGIVNGTGAGAAACALRRDVALYNELYHLRFSDQDFLSNFSNSPEWVDVTNLNTVPAADAERFEEVVGELLSALADATARQPERYAADEAPWLSRERDRTVRTVYGLAQCTRDMPPERCRTCLHGVVAERRRKIGGGTMGGAIHGVRCSLRYETDTQFFTTTGKFISSSMKINSMEKTTNMDEVMRLWKIEDAGSEFSLYDFSQITDATDNFSDSNILGEGGFGPVYKGLFPDGQELAIKKLAAQSRQGLVEFKNEIQLVAKLQHKNLVRLLDPIRRSSLNWKTRRKIIEGIAQGLLYLHKHSRLRIIHRDLKASNILLDSELNPKISDFGMARIFPSDASQAKASRLVGTFGYMAPEYASEGLLSIKSDVFSFGVLLLEIMSGTRSAGFQHYGEFQNLLEYAWGMWKDRRWCDFIDQSFGDEYEPGEMMKYLVVALMCVQEKSAERPTMSDVVAMLSSDDIPLTEPRQPAYSHIRVDVPVDVDVSCSRNDITITLTDVLFISCPAPSVGQELCSDYNGAIYMPNSTYKSNLISLAATLIANATELHSATGMAGTGLDKVYGAVSCRGDSDGSDCRKHLTEALDAAINSKNGNSYSPKAMNKKVAYYYNQDQAKIHFSNQDFISSFTNVPECTVNTNLNAVTASVAKQFEDLVTKVLRALTDAAVSRAERYAVGKQRFEETGQTLYGLVQCMQGMPPEQCMNCLDGIISGRQSKISTTQMGAAILGVWCTLRYETDTQFFTDTKMLLLDVLKKSEHTGKKAFFRRENTALVSIGGWIKTQQQREQALSKLRRLSSAIKTVIYIWRTEGTNSDFFLYDFSQIKEYTNNFSNDNKLGQGGFGPVYKGQLSSGLKIAVKRLETCSLQGLLEFQNEIQLIAKLQHKNLVKLLGCCTQGDQEKILVYEYLENKSLDYFIFNNVKGAQLNWSKRLHIIDGIGQGLLYLHSFSRLCVVHRDLKASNILLDSTMNPKISDFGMARIFYSNMAESNTTRIVGTHGYIPPEYAFEGVCSIKSDVFSFGVLILEIVSGKRTAHFYQHNGKLYNLISFAWQLWRDGKWGDLIYYPPGNKHQEIERCIHVALLCVQESAEFRPTMEQVVTMLNTKNVSLPMPMQPAYFNVNPSEEEVSSCNVTSKLEPSHLRSIETKKKNFVLTKRDTNQTVLKNALIQAMYHASQFHKLPAEKKKTPNMQMLLVSLLLLLFISSLNLLVAQHLPFCSNANTITHMPEGTYKTNLLNLAENLIANVTEKQLHSATGTAGAAGPDKVYGAVLCRGDSAVGSCASLLRRVLATASINGTSSDNSSYSQNHKSVTLYDHEFQALLSFSDKDFISSFSNAPECTVSAYLNPSPDADRVAQFSVLFSELMENIAAAVVSRPASYLTGRGWFDLSSQTVYALAQCMDGMPPERCRSCLDGIIDEGKKMVGDGLTGGAVLGVRCSLWYQTDIRFFAGDPDVSLHMPTQQARFELRLLSMAVQNVINLWRIEEGNSGFSLYDFSQIKEATQNFSRENKLGQGGFGTVYKGLLPGGLEVAVKRLSACSVQDFVKGAQLTWSKRLHIIDGIAQGILYLHNHSRVCVVHRDLKASNILLDSDMTPKISDFGMARIFGSNMIESNTTRIVGTHGYISPEYAFDGVCSIKSDVFSFGVLVLEIISGKRTAGFYPYDGRLCNLISYAWQLWRSGQGHELVCCRIGNNHKVIERCIQVALLCVQERADDRPSIDQVVTMLNSEEMTLPKPNQPAYFYVRSSGSDDSSCNNSISITLASNTISPPPSVFG</sequence>
<evidence type="ECO:0000256" key="5">
    <source>
        <dbReference type="ARBA" id="ARBA00022692"/>
    </source>
</evidence>
<dbReference type="GO" id="GO:0005524">
    <property type="term" value="F:ATP binding"/>
    <property type="evidence" value="ECO:0007669"/>
    <property type="project" value="UniProtKB-UniRule"/>
</dbReference>
<feature type="domain" description="Gnk2-homologous" evidence="20">
    <location>
        <begin position="603"/>
        <end position="715"/>
    </location>
</feature>
<dbReference type="PROSITE" id="PS51473">
    <property type="entry name" value="GNK2"/>
    <property type="match status" value="6"/>
</dbReference>
<keyword evidence="10 17" id="KW-0067">ATP-binding</keyword>
<dbReference type="FunFam" id="3.30.430.20:FF:000016">
    <property type="entry name" value="Cysteine-rich receptor-like protein kinase 10"/>
    <property type="match status" value="1"/>
</dbReference>
<evidence type="ECO:0000256" key="4">
    <source>
        <dbReference type="ARBA" id="ARBA00022679"/>
    </source>
</evidence>
<evidence type="ECO:0000256" key="6">
    <source>
        <dbReference type="ARBA" id="ARBA00022729"/>
    </source>
</evidence>
<comment type="subcellular location">
    <subcellularLocation>
        <location evidence="1">Membrane</location>
        <topology evidence="1">Single-pass membrane protein</topology>
    </subcellularLocation>
</comment>
<dbReference type="InterPro" id="IPR008271">
    <property type="entry name" value="Ser/Thr_kinase_AS"/>
</dbReference>
<dbReference type="EC" id="2.7.11.1" evidence="2"/>
<evidence type="ECO:0000256" key="15">
    <source>
        <dbReference type="ARBA" id="ARBA00047899"/>
    </source>
</evidence>
<dbReference type="SMART" id="SM00220">
    <property type="entry name" value="S_TKc"/>
    <property type="match status" value="3"/>
</dbReference>
<evidence type="ECO:0000256" key="14">
    <source>
        <dbReference type="ARBA" id="ARBA00023180"/>
    </source>
</evidence>
<dbReference type="InterPro" id="IPR001245">
    <property type="entry name" value="Ser-Thr/Tyr_kinase_cat_dom"/>
</dbReference>
<accession>A0A0E0LLM8</accession>
<dbReference type="Pfam" id="PF07714">
    <property type="entry name" value="PK_Tyr_Ser-Thr"/>
    <property type="match status" value="4"/>
</dbReference>
<evidence type="ECO:0000256" key="7">
    <source>
        <dbReference type="ARBA" id="ARBA00022737"/>
    </source>
</evidence>
<dbReference type="InterPro" id="IPR011009">
    <property type="entry name" value="Kinase-like_dom_sf"/>
</dbReference>
<dbReference type="InterPro" id="IPR000719">
    <property type="entry name" value="Prot_kinase_dom"/>
</dbReference>
<evidence type="ECO:0000256" key="3">
    <source>
        <dbReference type="ARBA" id="ARBA00022527"/>
    </source>
</evidence>
<evidence type="ECO:0000256" key="13">
    <source>
        <dbReference type="ARBA" id="ARBA00023157"/>
    </source>
</evidence>
<protein>
    <recommendedName>
        <fullName evidence="2">non-specific serine/threonine protein kinase</fullName>
        <ecNumber evidence="2">2.7.11.1</ecNumber>
    </recommendedName>
</protein>
<dbReference type="InterPro" id="IPR038408">
    <property type="entry name" value="GNK2_sf"/>
</dbReference>
<evidence type="ECO:0000259" key="19">
    <source>
        <dbReference type="PROSITE" id="PS50011"/>
    </source>
</evidence>
<dbReference type="GO" id="GO:0004674">
    <property type="term" value="F:protein serine/threonine kinase activity"/>
    <property type="evidence" value="ECO:0007669"/>
    <property type="project" value="UniProtKB-KW"/>
</dbReference>
<dbReference type="Gramene" id="OPUNC07G15990.3">
    <property type="protein sequence ID" value="OPUNC07G15990.3"/>
    <property type="gene ID" value="OPUNC07G15990"/>
</dbReference>
<reference evidence="21" key="1">
    <citation type="submission" date="2015-04" db="UniProtKB">
        <authorList>
            <consortium name="EnsemblPlants"/>
        </authorList>
    </citation>
    <scope>IDENTIFICATION</scope>
</reference>
<feature type="chain" id="PRO_5002366703" description="non-specific serine/threonine protein kinase" evidence="18">
    <location>
        <begin position="20"/>
        <end position="1864"/>
    </location>
</feature>
<feature type="domain" description="Gnk2-homologous" evidence="20">
    <location>
        <begin position="19"/>
        <end position="129"/>
    </location>
</feature>
<dbReference type="FunFam" id="3.30.200.20:FF:000195">
    <property type="entry name" value="G-type lectin S-receptor-like serine/threonine-protein kinase"/>
    <property type="match status" value="1"/>
</dbReference>
<dbReference type="EnsemblPlants" id="OPUNC07G15990.3">
    <property type="protein sequence ID" value="OPUNC07G15990.3"/>
    <property type="gene ID" value="OPUNC07G15990"/>
</dbReference>
<feature type="domain" description="Protein kinase" evidence="19">
    <location>
        <begin position="1507"/>
        <end position="1822"/>
    </location>
</feature>
<evidence type="ECO:0000259" key="20">
    <source>
        <dbReference type="PROSITE" id="PS51473"/>
    </source>
</evidence>
<evidence type="ECO:0000256" key="10">
    <source>
        <dbReference type="ARBA" id="ARBA00022840"/>
    </source>
</evidence>
<dbReference type="PROSITE" id="PS50011">
    <property type="entry name" value="PROTEIN_KINASE_DOM"/>
    <property type="match status" value="3"/>
</dbReference>
<keyword evidence="5" id="KW-0812">Transmembrane</keyword>
<dbReference type="PANTHER" id="PTHR27002">
    <property type="entry name" value="RECEPTOR-LIKE SERINE/THREONINE-PROTEIN KINASE SD1-8"/>
    <property type="match status" value="1"/>
</dbReference>
<feature type="domain" description="Protein kinase" evidence="19">
    <location>
        <begin position="305"/>
        <end position="558"/>
    </location>
</feature>
<dbReference type="OMA" id="QPAYSHI"/>
<evidence type="ECO:0000313" key="21">
    <source>
        <dbReference type="EnsemblPlants" id="OPUNC07G15990.3"/>
    </source>
</evidence>
<evidence type="ECO:0000256" key="12">
    <source>
        <dbReference type="ARBA" id="ARBA00023136"/>
    </source>
</evidence>
<keyword evidence="9" id="KW-0418">Kinase</keyword>
<dbReference type="CDD" id="cd14066">
    <property type="entry name" value="STKc_IRAK"/>
    <property type="match status" value="1"/>
</dbReference>
<dbReference type="STRING" id="4537.A0A0E0LLM8"/>
<evidence type="ECO:0000256" key="18">
    <source>
        <dbReference type="SAM" id="SignalP"/>
    </source>
</evidence>
<dbReference type="Gene3D" id="1.10.510.10">
    <property type="entry name" value="Transferase(Phosphotransferase) domain 1"/>
    <property type="match status" value="4"/>
</dbReference>
<dbReference type="GO" id="GO:0005886">
    <property type="term" value="C:plasma membrane"/>
    <property type="evidence" value="ECO:0007669"/>
    <property type="project" value="TreeGrafter"/>
</dbReference>
<keyword evidence="11" id="KW-1133">Transmembrane helix</keyword>
<dbReference type="eggNOG" id="ENOG502QWDY">
    <property type="taxonomic scope" value="Eukaryota"/>
</dbReference>
<comment type="catalytic activity">
    <reaction evidence="16">
        <text>L-seryl-[protein] + ATP = O-phospho-L-seryl-[protein] + ADP + H(+)</text>
        <dbReference type="Rhea" id="RHEA:17989"/>
        <dbReference type="Rhea" id="RHEA-COMP:9863"/>
        <dbReference type="Rhea" id="RHEA-COMP:11604"/>
        <dbReference type="ChEBI" id="CHEBI:15378"/>
        <dbReference type="ChEBI" id="CHEBI:29999"/>
        <dbReference type="ChEBI" id="CHEBI:30616"/>
        <dbReference type="ChEBI" id="CHEBI:83421"/>
        <dbReference type="ChEBI" id="CHEBI:456216"/>
        <dbReference type="EC" id="2.7.11.1"/>
    </reaction>
</comment>
<proteinExistence type="predicted"/>
<dbReference type="InterPro" id="IPR002902">
    <property type="entry name" value="GNK2"/>
</dbReference>
<dbReference type="Pfam" id="PF01657">
    <property type="entry name" value="Stress-antifung"/>
    <property type="match status" value="5"/>
</dbReference>